<evidence type="ECO:0000313" key="2">
    <source>
        <dbReference type="Proteomes" id="UP000287527"/>
    </source>
</evidence>
<dbReference type="AlphaFoldDB" id="A0A444GLV4"/>
<comment type="caution">
    <text evidence="1">The sequence shown here is derived from an EMBL/GenBank/DDBJ whole genome shotgun (WGS) entry which is preliminary data.</text>
</comment>
<dbReference type="RefSeq" id="WP_128391253.1">
    <property type="nucleotide sequence ID" value="NZ_SBII01000015.1"/>
</dbReference>
<organism evidence="1 2">
    <name type="scientific">Flavobacterium cerinum</name>
    <dbReference type="NCBI Taxonomy" id="2502784"/>
    <lineage>
        <taxon>Bacteria</taxon>
        <taxon>Pseudomonadati</taxon>
        <taxon>Bacteroidota</taxon>
        <taxon>Flavobacteriia</taxon>
        <taxon>Flavobacteriales</taxon>
        <taxon>Flavobacteriaceae</taxon>
        <taxon>Flavobacterium</taxon>
    </lineage>
</organism>
<dbReference type="EMBL" id="SBII01000015">
    <property type="protein sequence ID" value="RWW91986.1"/>
    <property type="molecule type" value="Genomic_DNA"/>
</dbReference>
<protein>
    <submittedName>
        <fullName evidence="1">Uncharacterized protein</fullName>
    </submittedName>
</protein>
<sequence>MDLGYLKIRIDIKTEYDEYKKKYNYKKKELKKEEVKKLFDDFKEFFKRDGSFKFKENEHSIAAEYKEHGIKLDMDVYKNVDSEDFNMTGTIDTFENEVIEFTVQGVCNKDHTLQPAFVNEDERMVHDTRYFKDFLDGDISYTFIYSLKGRDEEYNNMQELMLAL</sequence>
<evidence type="ECO:0000313" key="1">
    <source>
        <dbReference type="EMBL" id="RWW91986.1"/>
    </source>
</evidence>
<gene>
    <name evidence="1" type="ORF">EPI11_17320</name>
</gene>
<reference evidence="1 2" key="1">
    <citation type="submission" date="2019-01" db="EMBL/GenBank/DDBJ databases">
        <title>Flavobacterium sp. nov.,isolated from freshwater.</title>
        <authorList>
            <person name="Zhang R."/>
            <person name="Du Z.-J."/>
        </authorList>
    </citation>
    <scope>NUCLEOTIDE SEQUENCE [LARGE SCALE GENOMIC DNA]</scope>
    <source>
        <strain evidence="1 2">1E403</strain>
    </source>
</reference>
<dbReference type="Proteomes" id="UP000287527">
    <property type="component" value="Unassembled WGS sequence"/>
</dbReference>
<dbReference type="OrthoDB" id="1366035at2"/>
<name>A0A444GLV4_9FLAO</name>
<accession>A0A444GLV4</accession>
<keyword evidence="2" id="KW-1185">Reference proteome</keyword>
<proteinExistence type="predicted"/>